<dbReference type="InterPro" id="IPR036397">
    <property type="entry name" value="RNaseH_sf"/>
</dbReference>
<dbReference type="Pfam" id="PF13276">
    <property type="entry name" value="HTH_21"/>
    <property type="match status" value="1"/>
</dbReference>
<dbReference type="SUPFAM" id="SSF53098">
    <property type="entry name" value="Ribonuclease H-like"/>
    <property type="match status" value="1"/>
</dbReference>
<evidence type="ECO:0000313" key="3">
    <source>
        <dbReference type="EMBL" id="NEX23817.1"/>
    </source>
</evidence>
<dbReference type="SUPFAM" id="SSF46689">
    <property type="entry name" value="Homeodomain-like"/>
    <property type="match status" value="1"/>
</dbReference>
<keyword evidence="4" id="KW-1185">Reference proteome</keyword>
<dbReference type="RefSeq" id="WP_164657224.1">
    <property type="nucleotide sequence ID" value="NZ_JAAIJR010000340.1"/>
</dbReference>
<feature type="domain" description="Integrase catalytic" evidence="2">
    <location>
        <begin position="215"/>
        <end position="375"/>
    </location>
</feature>
<dbReference type="Proteomes" id="UP000471640">
    <property type="component" value="Unassembled WGS sequence"/>
</dbReference>
<dbReference type="InterPro" id="IPR048020">
    <property type="entry name" value="Transpos_IS3"/>
</dbReference>
<dbReference type="AlphaFoldDB" id="A0A6P1DZT2"/>
<accession>A0A6P1DZT2</accession>
<proteinExistence type="predicted"/>
<evidence type="ECO:0000259" key="2">
    <source>
        <dbReference type="PROSITE" id="PS50994"/>
    </source>
</evidence>
<gene>
    <name evidence="3" type="ORF">G3480_26760</name>
</gene>
<organism evidence="3 4">
    <name type="scientific">Thiorhodococcus mannitoliphagus</name>
    <dbReference type="NCBI Taxonomy" id="329406"/>
    <lineage>
        <taxon>Bacteria</taxon>
        <taxon>Pseudomonadati</taxon>
        <taxon>Pseudomonadota</taxon>
        <taxon>Gammaproteobacteria</taxon>
        <taxon>Chromatiales</taxon>
        <taxon>Chromatiaceae</taxon>
        <taxon>Thiorhodococcus</taxon>
    </lineage>
</organism>
<reference evidence="4" key="1">
    <citation type="journal article" date="2020" name="Microbiol. Resour. Announc.">
        <title>Draft Genome Sequences of Thiorhodococcus mannitoliphagus and Thiorhodococcus minor, Purple Sulfur Photosynthetic Bacteria in the Gammaproteobacterial Family Chromatiaceae.</title>
        <authorList>
            <person name="Aviles F.A."/>
            <person name="Meyer T.E."/>
            <person name="Kyndt J.A."/>
        </authorList>
    </citation>
    <scope>NUCLEOTIDE SEQUENCE [LARGE SCALE GENOMIC DNA]</scope>
    <source>
        <strain evidence="4">DSM 18266</strain>
    </source>
</reference>
<dbReference type="InterPro" id="IPR050900">
    <property type="entry name" value="Transposase_IS3/IS150/IS904"/>
</dbReference>
<reference evidence="3 4" key="2">
    <citation type="submission" date="2020-02" db="EMBL/GenBank/DDBJ databases">
        <title>Genome sequences of Thiorhodococcus mannitoliphagus and Thiorhodococcus minor, purple sulfur photosynthetic bacteria in the gammaproteobacterial family, Chromatiaceae.</title>
        <authorList>
            <person name="Aviles F.A."/>
            <person name="Meyer T.E."/>
            <person name="Kyndt J.A."/>
        </authorList>
    </citation>
    <scope>NUCLEOTIDE SEQUENCE [LARGE SCALE GENOMIC DNA]</scope>
    <source>
        <strain evidence="3 4">DSM 18266</strain>
    </source>
</reference>
<feature type="compositionally biased region" description="Polar residues" evidence="1">
    <location>
        <begin position="380"/>
        <end position="390"/>
    </location>
</feature>
<dbReference type="PANTHER" id="PTHR46889">
    <property type="entry name" value="TRANSPOSASE INSF FOR INSERTION SEQUENCE IS3B-RELATED"/>
    <property type="match status" value="1"/>
</dbReference>
<name>A0A6P1DZT2_9GAMM</name>
<dbReference type="NCBIfam" id="NF033516">
    <property type="entry name" value="transpos_IS3"/>
    <property type="match status" value="1"/>
</dbReference>
<comment type="caution">
    <text evidence="3">The sequence shown here is derived from an EMBL/GenBank/DDBJ whole genome shotgun (WGS) entry which is preliminary data.</text>
</comment>
<dbReference type="InterPro" id="IPR012337">
    <property type="entry name" value="RNaseH-like_sf"/>
</dbReference>
<evidence type="ECO:0000256" key="1">
    <source>
        <dbReference type="SAM" id="MobiDB-lite"/>
    </source>
</evidence>
<dbReference type="PROSITE" id="PS50994">
    <property type="entry name" value="INTEGRASE"/>
    <property type="match status" value="1"/>
</dbReference>
<feature type="region of interest" description="Disordered" evidence="1">
    <location>
        <begin position="367"/>
        <end position="390"/>
    </location>
</feature>
<sequence>NRKTFSASFKAKVGLEAIRGVKTTNEIAQAYGVHPVQVGQWKKAITEQAETLFDIKRGRKTVAESADPERLYSEIGKLKMELDWLKKKSGSEPVSVRRAWIDRAGDGESLGLPVSHQCRLVGIARSTVYAPAPVGVVSDLDLELLRLIDEEYTRRPFYGSRRMVVSLRQQGYGVSRKRVQRLMRLLGLAGLVPGPHTSKGHPEHPIYPYLLRGLSVTRPNQVWSTDITYIRLARGFVYLVAIIDWYSRQVQGWRVSNTLDAGFCIDCLEEALRCHAPPEIFNTDQGVQFTSEAFTRVLRAADIAISMDGRGRALDNVFVERLWRSVKYEDVYPKGYETLPELLTGLTEYFVFYNTQRPHQSLGYRTPEKVHQSGQGGGVTISNRFAETGG</sequence>
<dbReference type="InterPro" id="IPR001584">
    <property type="entry name" value="Integrase_cat-core"/>
</dbReference>
<dbReference type="Pfam" id="PF00665">
    <property type="entry name" value="rve"/>
    <property type="match status" value="1"/>
</dbReference>
<dbReference type="InterPro" id="IPR025948">
    <property type="entry name" value="HTH-like_dom"/>
</dbReference>
<dbReference type="EMBL" id="JAAIJR010000340">
    <property type="protein sequence ID" value="NEX23817.1"/>
    <property type="molecule type" value="Genomic_DNA"/>
</dbReference>
<protein>
    <submittedName>
        <fullName evidence="3">IS3 family transposase</fullName>
    </submittedName>
</protein>
<dbReference type="InterPro" id="IPR009057">
    <property type="entry name" value="Homeodomain-like_sf"/>
</dbReference>
<dbReference type="PANTHER" id="PTHR46889:SF4">
    <property type="entry name" value="TRANSPOSASE INSO FOR INSERTION SEQUENCE ELEMENT IS911B-RELATED"/>
    <property type="match status" value="1"/>
</dbReference>
<dbReference type="Gene3D" id="3.30.420.10">
    <property type="entry name" value="Ribonuclease H-like superfamily/Ribonuclease H"/>
    <property type="match status" value="1"/>
</dbReference>
<dbReference type="GO" id="GO:0003676">
    <property type="term" value="F:nucleic acid binding"/>
    <property type="evidence" value="ECO:0007669"/>
    <property type="project" value="InterPro"/>
</dbReference>
<feature type="non-terminal residue" evidence="3">
    <location>
        <position position="1"/>
    </location>
</feature>
<evidence type="ECO:0000313" key="4">
    <source>
        <dbReference type="Proteomes" id="UP000471640"/>
    </source>
</evidence>
<dbReference type="GO" id="GO:0015074">
    <property type="term" value="P:DNA integration"/>
    <property type="evidence" value="ECO:0007669"/>
    <property type="project" value="InterPro"/>
</dbReference>